<feature type="compositionally biased region" description="Basic and acidic residues" evidence="3">
    <location>
        <begin position="325"/>
        <end position="340"/>
    </location>
</feature>
<feature type="compositionally biased region" description="Low complexity" evidence="3">
    <location>
        <begin position="400"/>
        <end position="419"/>
    </location>
</feature>
<dbReference type="AlphaFoldDB" id="A0A6A6P154"/>
<feature type="region of interest" description="Disordered" evidence="3">
    <location>
        <begin position="311"/>
        <end position="340"/>
    </location>
</feature>
<dbReference type="GO" id="GO:0042393">
    <property type="term" value="F:histone binding"/>
    <property type="evidence" value="ECO:0007669"/>
    <property type="project" value="TreeGrafter"/>
</dbReference>
<organism evidence="5 6">
    <name type="scientific">Lineolata rhizophorae</name>
    <dbReference type="NCBI Taxonomy" id="578093"/>
    <lineage>
        <taxon>Eukaryota</taxon>
        <taxon>Fungi</taxon>
        <taxon>Dikarya</taxon>
        <taxon>Ascomycota</taxon>
        <taxon>Pezizomycotina</taxon>
        <taxon>Dothideomycetes</taxon>
        <taxon>Dothideomycetes incertae sedis</taxon>
        <taxon>Lineolatales</taxon>
        <taxon>Lineolataceae</taxon>
        <taxon>Lineolata</taxon>
    </lineage>
</organism>
<evidence type="ECO:0000313" key="5">
    <source>
        <dbReference type="EMBL" id="KAF2457472.1"/>
    </source>
</evidence>
<feature type="region of interest" description="Disordered" evidence="3">
    <location>
        <begin position="397"/>
        <end position="500"/>
    </location>
</feature>
<dbReference type="Proteomes" id="UP000799766">
    <property type="component" value="Unassembled WGS sequence"/>
</dbReference>
<keyword evidence="6" id="KW-1185">Reference proteome</keyword>
<feature type="compositionally biased region" description="Basic and acidic residues" evidence="3">
    <location>
        <begin position="430"/>
        <end position="440"/>
    </location>
</feature>
<dbReference type="GO" id="GO:0034080">
    <property type="term" value="P:CENP-A containing chromatin assembly"/>
    <property type="evidence" value="ECO:0007669"/>
    <property type="project" value="TreeGrafter"/>
</dbReference>
<evidence type="ECO:0000313" key="6">
    <source>
        <dbReference type="Proteomes" id="UP000799766"/>
    </source>
</evidence>
<sequence length="500" mass="53654">MADETSAPPTAAVAQTEAAGDTMELQHQRLVELTAAANKQYSLKNYNAAADMFSEATELQAELNGEMAAANAELLYQYGRCLYHVAVSKSDVLGGKVAGEKKKEGKKGVTNGEGSSRTAAAAAEAEAQTVEPVEKKAAEEVVEAATTKSEEKPASKPFFQFNGDENWDTDEDEEAEGGEDGQDEDEDDFATAYEILDIARVLLTRQLEEALADAGMEQSAGKDKGKAAAGEAPSEQQSYPQHEFKIRERLADTHDLQAEISLENERFGDAITDSRSALELKKLLFPPESSLLAEAHYKLSLALEFASVTSVRGEQGEEGAESQGEEAKVDEDMRGEAAKEMEAAIESCRLRVKKEESFLEGLEEAKRTEKEASIKDVKEMIEDMQNRLQDLRTPLTARQANPLLGGPAGAPDGSDPMAGLLGAILGESPAEQKARVEEATKGANDLTNLVRHKKKPAEAKADGAQSVTGAIENGGSANGKRKADQMQENSEPKKAKTADS</sequence>
<dbReference type="GO" id="GO:0005654">
    <property type="term" value="C:nucleoplasm"/>
    <property type="evidence" value="ECO:0007669"/>
    <property type="project" value="TreeGrafter"/>
</dbReference>
<dbReference type="EMBL" id="MU001680">
    <property type="protein sequence ID" value="KAF2457472.1"/>
    <property type="molecule type" value="Genomic_DNA"/>
</dbReference>
<dbReference type="GO" id="GO:0006335">
    <property type="term" value="P:DNA replication-dependent chromatin assembly"/>
    <property type="evidence" value="ECO:0007669"/>
    <property type="project" value="TreeGrafter"/>
</dbReference>
<keyword evidence="1" id="KW-0677">Repeat</keyword>
<proteinExistence type="predicted"/>
<evidence type="ECO:0000256" key="1">
    <source>
        <dbReference type="ARBA" id="ARBA00022737"/>
    </source>
</evidence>
<dbReference type="InterPro" id="IPR019544">
    <property type="entry name" value="Tetratricopeptide_SHNi-TPR_dom"/>
</dbReference>
<feature type="region of interest" description="Disordered" evidence="3">
    <location>
        <begin position="214"/>
        <end position="242"/>
    </location>
</feature>
<feature type="compositionally biased region" description="Basic and acidic residues" evidence="3">
    <location>
        <begin position="98"/>
        <end position="107"/>
    </location>
</feature>
<dbReference type="OrthoDB" id="5587616at2759"/>
<reference evidence="5" key="1">
    <citation type="journal article" date="2020" name="Stud. Mycol.">
        <title>101 Dothideomycetes genomes: a test case for predicting lifestyles and emergence of pathogens.</title>
        <authorList>
            <person name="Haridas S."/>
            <person name="Albert R."/>
            <person name="Binder M."/>
            <person name="Bloem J."/>
            <person name="Labutti K."/>
            <person name="Salamov A."/>
            <person name="Andreopoulos B."/>
            <person name="Baker S."/>
            <person name="Barry K."/>
            <person name="Bills G."/>
            <person name="Bluhm B."/>
            <person name="Cannon C."/>
            <person name="Castanera R."/>
            <person name="Culley D."/>
            <person name="Daum C."/>
            <person name="Ezra D."/>
            <person name="Gonzalez J."/>
            <person name="Henrissat B."/>
            <person name="Kuo A."/>
            <person name="Liang C."/>
            <person name="Lipzen A."/>
            <person name="Lutzoni F."/>
            <person name="Magnuson J."/>
            <person name="Mondo S."/>
            <person name="Nolan M."/>
            <person name="Ohm R."/>
            <person name="Pangilinan J."/>
            <person name="Park H.-J."/>
            <person name="Ramirez L."/>
            <person name="Alfaro M."/>
            <person name="Sun H."/>
            <person name="Tritt A."/>
            <person name="Yoshinaga Y."/>
            <person name="Zwiers L.-H."/>
            <person name="Turgeon B."/>
            <person name="Goodwin S."/>
            <person name="Spatafora J."/>
            <person name="Crous P."/>
            <person name="Grigoriev I."/>
        </authorList>
    </citation>
    <scope>NUCLEOTIDE SEQUENCE</scope>
    <source>
        <strain evidence="5">ATCC 16933</strain>
    </source>
</reference>
<protein>
    <recommendedName>
        <fullName evidence="4">Tetratricopeptide SHNi-TPR domain-containing protein</fullName>
    </recommendedName>
</protein>
<feature type="compositionally biased region" description="Low complexity" evidence="3">
    <location>
        <begin position="108"/>
        <end position="131"/>
    </location>
</feature>
<accession>A0A6A6P154</accession>
<feature type="compositionally biased region" description="Basic and acidic residues" evidence="3">
    <location>
        <begin position="481"/>
        <end position="500"/>
    </location>
</feature>
<dbReference type="InterPro" id="IPR051730">
    <property type="entry name" value="NASP-like"/>
</dbReference>
<dbReference type="Gene3D" id="1.25.40.10">
    <property type="entry name" value="Tetratricopeptide repeat domain"/>
    <property type="match status" value="1"/>
</dbReference>
<dbReference type="Pfam" id="PF10516">
    <property type="entry name" value="SHNi-TPR"/>
    <property type="match status" value="1"/>
</dbReference>
<feature type="domain" description="Tetratricopeptide SHNi-TPR" evidence="4">
    <location>
        <begin position="251"/>
        <end position="288"/>
    </location>
</feature>
<evidence type="ECO:0000256" key="2">
    <source>
        <dbReference type="ARBA" id="ARBA00022803"/>
    </source>
</evidence>
<feature type="compositionally biased region" description="Acidic residues" evidence="3">
    <location>
        <begin position="165"/>
        <end position="186"/>
    </location>
</feature>
<name>A0A6A6P154_9PEZI</name>
<gene>
    <name evidence="5" type="ORF">BDY21DRAFT_285475</name>
</gene>
<dbReference type="PANTHER" id="PTHR15081">
    <property type="entry name" value="NUCLEAR AUTOANTIGENIC SPERM PROTEIN NASP -RELATED"/>
    <property type="match status" value="1"/>
</dbReference>
<evidence type="ECO:0000256" key="3">
    <source>
        <dbReference type="SAM" id="MobiDB-lite"/>
    </source>
</evidence>
<dbReference type="PANTHER" id="PTHR15081:SF1">
    <property type="entry name" value="NUCLEAR AUTOANTIGENIC SPERM PROTEIN"/>
    <property type="match status" value="1"/>
</dbReference>
<keyword evidence="2" id="KW-0802">TPR repeat</keyword>
<dbReference type="InterPro" id="IPR011990">
    <property type="entry name" value="TPR-like_helical_dom_sf"/>
</dbReference>
<feature type="region of interest" description="Disordered" evidence="3">
    <location>
        <begin position="97"/>
        <end position="186"/>
    </location>
</feature>
<evidence type="ECO:0000259" key="4">
    <source>
        <dbReference type="Pfam" id="PF10516"/>
    </source>
</evidence>